<proteinExistence type="predicted"/>
<keyword evidence="4" id="KW-1185">Reference proteome</keyword>
<reference evidence="3 4" key="1">
    <citation type="submission" date="2019-02" db="EMBL/GenBank/DDBJ databases">
        <authorList>
            <person name="Li S.-H."/>
        </authorList>
    </citation>
    <scope>NUCLEOTIDE SEQUENCE [LARGE SCALE GENOMIC DNA]</scope>
    <source>
        <strain evidence="3 4">IMCC14385</strain>
    </source>
</reference>
<keyword evidence="1" id="KW-0472">Membrane</keyword>
<protein>
    <submittedName>
        <fullName evidence="3">Cupredoxin domain-containing protein</fullName>
    </submittedName>
</protein>
<dbReference type="KEGG" id="halc:EY643_12280"/>
<dbReference type="Proteomes" id="UP000326287">
    <property type="component" value="Chromosome"/>
</dbReference>
<organism evidence="3 4">
    <name type="scientific">Halioglobus maricola</name>
    <dbReference type="NCBI Taxonomy" id="2601894"/>
    <lineage>
        <taxon>Bacteria</taxon>
        <taxon>Pseudomonadati</taxon>
        <taxon>Pseudomonadota</taxon>
        <taxon>Gammaproteobacteria</taxon>
        <taxon>Cellvibrionales</taxon>
        <taxon>Halieaceae</taxon>
        <taxon>Halioglobus</taxon>
    </lineage>
</organism>
<dbReference type="InterPro" id="IPR028096">
    <property type="entry name" value="EfeO_Cupredoxin"/>
</dbReference>
<dbReference type="AlphaFoldDB" id="A0A5P9NLI9"/>
<dbReference type="OrthoDB" id="9800141at2"/>
<keyword evidence="1" id="KW-1133">Transmembrane helix</keyword>
<accession>A0A5P9NLI9</accession>
<dbReference type="InterPro" id="IPR008972">
    <property type="entry name" value="Cupredoxin"/>
</dbReference>
<feature type="transmembrane region" description="Helical" evidence="1">
    <location>
        <begin position="6"/>
        <end position="22"/>
    </location>
</feature>
<dbReference type="SUPFAM" id="SSF49503">
    <property type="entry name" value="Cupredoxins"/>
    <property type="match status" value="1"/>
</dbReference>
<evidence type="ECO:0000313" key="4">
    <source>
        <dbReference type="Proteomes" id="UP000326287"/>
    </source>
</evidence>
<dbReference type="RefSeq" id="WP_153239518.1">
    <property type="nucleotide sequence ID" value="NZ_CP036422.1"/>
</dbReference>
<evidence type="ECO:0000313" key="3">
    <source>
        <dbReference type="EMBL" id="QFU76375.1"/>
    </source>
</evidence>
<keyword evidence="1" id="KW-0812">Transmembrane</keyword>
<dbReference type="Gene3D" id="2.60.40.420">
    <property type="entry name" value="Cupredoxins - blue copper proteins"/>
    <property type="match status" value="1"/>
</dbReference>
<gene>
    <name evidence="3" type="ORF">EY643_12280</name>
</gene>
<evidence type="ECO:0000259" key="2">
    <source>
        <dbReference type="Pfam" id="PF13473"/>
    </source>
</evidence>
<evidence type="ECO:0000256" key="1">
    <source>
        <dbReference type="SAM" id="Phobius"/>
    </source>
</evidence>
<dbReference type="Pfam" id="PF13473">
    <property type="entry name" value="Cupredoxin_1"/>
    <property type="match status" value="1"/>
</dbReference>
<dbReference type="EMBL" id="CP036422">
    <property type="protein sequence ID" value="QFU76375.1"/>
    <property type="molecule type" value="Genomic_DNA"/>
</dbReference>
<sequence>MLAINIAGLLLIALIVWWFWLYKSESDTKSGGDAVIHVANGIYDPAHISITSGQPSTLRFLRMDESPCAAVVVFADLDISQELTVGEVSEVALPALPPGKYPFTCQMQMYRGDLTVKEV</sequence>
<feature type="domain" description="EfeO-type cupredoxin-like" evidence="2">
    <location>
        <begin position="12"/>
        <end position="116"/>
    </location>
</feature>
<name>A0A5P9NLI9_9GAMM</name>